<evidence type="ECO:0000313" key="1">
    <source>
        <dbReference type="EMBL" id="WEK37148.1"/>
    </source>
</evidence>
<accession>A0AAJ5WV48</accession>
<dbReference type="SUPFAM" id="SSF143100">
    <property type="entry name" value="TTHA1013/TTHA0281-like"/>
    <property type="match status" value="1"/>
</dbReference>
<dbReference type="EMBL" id="CP119311">
    <property type="protein sequence ID" value="WEK37148.1"/>
    <property type="molecule type" value="Genomic_DNA"/>
</dbReference>
<protein>
    <submittedName>
        <fullName evidence="1">Type II toxin-antitoxin system HicB family antitoxin</fullName>
    </submittedName>
</protein>
<name>A0AAJ5WV48_9BACT</name>
<evidence type="ECO:0000313" key="2">
    <source>
        <dbReference type="Proteomes" id="UP001220610"/>
    </source>
</evidence>
<dbReference type="PANTHER" id="PTHR34504">
    <property type="entry name" value="ANTITOXIN HICB"/>
    <property type="match status" value="1"/>
</dbReference>
<proteinExistence type="predicted"/>
<gene>
    <name evidence="1" type="ORF">P0Y53_06515</name>
</gene>
<organism evidence="1 2">
    <name type="scientific">Candidatus Pseudobacter hemicellulosilyticus</name>
    <dbReference type="NCBI Taxonomy" id="3121375"/>
    <lineage>
        <taxon>Bacteria</taxon>
        <taxon>Pseudomonadati</taxon>
        <taxon>Bacteroidota</taxon>
        <taxon>Chitinophagia</taxon>
        <taxon>Chitinophagales</taxon>
        <taxon>Chitinophagaceae</taxon>
        <taxon>Pseudobacter</taxon>
    </lineage>
</organism>
<sequence length="72" mass="8243">MKNIEYAIILYWNKKDTCFVAELPEFPGCTARGKTYREALDKAETVLIQWMETAHALGRPIPLPQGKPVCLY</sequence>
<reference evidence="1" key="1">
    <citation type="submission" date="2023-03" db="EMBL/GenBank/DDBJ databases">
        <title>Andean soil-derived lignocellulolytic bacterial consortium as a source of novel taxa and putative plastic-active enzymes.</title>
        <authorList>
            <person name="Diaz-Garcia L."/>
            <person name="Chuvochina M."/>
            <person name="Feuerriegel G."/>
            <person name="Bunk B."/>
            <person name="Sproer C."/>
            <person name="Streit W.R."/>
            <person name="Rodriguez L.M."/>
            <person name="Overmann J."/>
            <person name="Jimenez D.J."/>
        </authorList>
    </citation>
    <scope>NUCLEOTIDE SEQUENCE</scope>
    <source>
        <strain evidence="1">MAG 7</strain>
    </source>
</reference>
<dbReference type="AlphaFoldDB" id="A0AAJ5WV48"/>
<dbReference type="InterPro" id="IPR035069">
    <property type="entry name" value="TTHA1013/TTHA0281-like"/>
</dbReference>
<dbReference type="PANTHER" id="PTHR34504:SF2">
    <property type="entry name" value="UPF0150 PROTEIN SSL0259"/>
    <property type="match status" value="1"/>
</dbReference>
<dbReference type="InterPro" id="IPR051404">
    <property type="entry name" value="TA_system_antitoxin"/>
</dbReference>
<dbReference type="Gene3D" id="3.30.160.250">
    <property type="match status" value="1"/>
</dbReference>
<dbReference type="Proteomes" id="UP001220610">
    <property type="component" value="Chromosome"/>
</dbReference>